<name>A0A1H2V3J1_9FLAO</name>
<dbReference type="InterPro" id="IPR025665">
    <property type="entry name" value="Beta-barrel_OMP_2"/>
</dbReference>
<dbReference type="EMBL" id="FNND01000003">
    <property type="protein sequence ID" value="SDW62912.1"/>
    <property type="molecule type" value="Genomic_DNA"/>
</dbReference>
<evidence type="ECO:0000259" key="2">
    <source>
        <dbReference type="Pfam" id="PF13568"/>
    </source>
</evidence>
<evidence type="ECO:0000313" key="4">
    <source>
        <dbReference type="Proteomes" id="UP000182771"/>
    </source>
</evidence>
<evidence type="ECO:0000256" key="1">
    <source>
        <dbReference type="SAM" id="SignalP"/>
    </source>
</evidence>
<keyword evidence="4" id="KW-1185">Reference proteome</keyword>
<sequence>MKRILLFILLLPSLMAAQPIINLEDFDYQKFQWGYYFGLNTMDFRMDYEKFDYNDASKTDIQTQKSYGFNVGLTGDLRLVDHLSARFEPGLIYNKRQLDFPGFVQERSRYREVVSTYIYIPVLLKYGSKRWDNFKPYVTAGASMTLNLSANNKSREDNVEGKFRVNPTIFFYELGFGIDLYTPHFRFTPSIRGLFSINNELIHDNDPNSPWTGNLRSIYTRAVMINLTFE</sequence>
<protein>
    <submittedName>
        <fullName evidence="3">Probable protein-translocating porin PorT</fullName>
    </submittedName>
</protein>
<dbReference type="OrthoDB" id="1467485at2"/>
<gene>
    <name evidence="3" type="ORF">SAMN05444420_10352</name>
</gene>
<dbReference type="GeneID" id="85017013"/>
<feature type="signal peptide" evidence="1">
    <location>
        <begin position="1"/>
        <end position="17"/>
    </location>
</feature>
<evidence type="ECO:0000313" key="3">
    <source>
        <dbReference type="EMBL" id="SDW62912.1"/>
    </source>
</evidence>
<organism evidence="3 4">
    <name type="scientific">Capnocytophaga granulosa</name>
    <dbReference type="NCBI Taxonomy" id="45242"/>
    <lineage>
        <taxon>Bacteria</taxon>
        <taxon>Pseudomonadati</taxon>
        <taxon>Bacteroidota</taxon>
        <taxon>Flavobacteriia</taxon>
        <taxon>Flavobacteriales</taxon>
        <taxon>Flavobacteriaceae</taxon>
        <taxon>Capnocytophaga</taxon>
    </lineage>
</organism>
<dbReference type="AlphaFoldDB" id="A0A1H2V3J1"/>
<reference evidence="3 4" key="1">
    <citation type="submission" date="2016-10" db="EMBL/GenBank/DDBJ databases">
        <authorList>
            <person name="Varghese N."/>
            <person name="Submissions S."/>
        </authorList>
    </citation>
    <scope>NUCLEOTIDE SEQUENCE [LARGE SCALE GENOMIC DNA]</scope>
    <source>
        <strain evidence="3 4">DSM 11449</strain>
    </source>
</reference>
<feature type="chain" id="PRO_5028978913" evidence="1">
    <location>
        <begin position="18"/>
        <end position="230"/>
    </location>
</feature>
<proteinExistence type="predicted"/>
<feature type="domain" description="Outer membrane protein beta-barrel" evidence="2">
    <location>
        <begin position="29"/>
        <end position="200"/>
    </location>
</feature>
<dbReference type="Proteomes" id="UP000182771">
    <property type="component" value="Unassembled WGS sequence"/>
</dbReference>
<accession>A0A1H2V3J1</accession>
<comment type="caution">
    <text evidence="3">The sequence shown here is derived from an EMBL/GenBank/DDBJ whole genome shotgun (WGS) entry which is preliminary data.</text>
</comment>
<keyword evidence="1" id="KW-0732">Signal</keyword>
<dbReference type="RefSeq" id="WP_016420429.1">
    <property type="nucleotide sequence ID" value="NZ_FNND01000003.1"/>
</dbReference>
<dbReference type="Pfam" id="PF13568">
    <property type="entry name" value="OMP_b-brl_2"/>
    <property type="match status" value="1"/>
</dbReference>